<dbReference type="InterPro" id="IPR018873">
    <property type="entry name" value="KilA-N_DNA-bd_domain"/>
</dbReference>
<dbReference type="EMBL" id="CP139487">
    <property type="protein sequence ID" value="WPU63636.1"/>
    <property type="molecule type" value="Genomic_DNA"/>
</dbReference>
<evidence type="ECO:0000259" key="1">
    <source>
        <dbReference type="Pfam" id="PF10543"/>
    </source>
</evidence>
<protein>
    <submittedName>
        <fullName evidence="2">ORF6N domain-containing protein</fullName>
    </submittedName>
</protein>
<name>A0AAX4HK58_9BACT</name>
<keyword evidence="3" id="KW-1185">Reference proteome</keyword>
<evidence type="ECO:0000313" key="3">
    <source>
        <dbReference type="Proteomes" id="UP001324634"/>
    </source>
</evidence>
<organism evidence="2 3">
    <name type="scientific">Peredibacter starrii</name>
    <dbReference type="NCBI Taxonomy" id="28202"/>
    <lineage>
        <taxon>Bacteria</taxon>
        <taxon>Pseudomonadati</taxon>
        <taxon>Bdellovibrionota</taxon>
        <taxon>Bacteriovoracia</taxon>
        <taxon>Bacteriovoracales</taxon>
        <taxon>Bacteriovoracaceae</taxon>
        <taxon>Peredibacter</taxon>
    </lineage>
</organism>
<accession>A0AAX4HK58</accession>
<sequence length="179" mass="20662">MEFHIEKIEAMIYTIRGQRVMMDSDLAKLYGVETKALNQAVKRNRERFPEDFLIEPNSSELASLRSQIVTLEGSSHENHFRHSPFLFTENGVAMLSSVLHSKEAIQVNITIMRAFTKLRSFLAMGSPLEKRVDKIQKETNQLFKIVFERLDHADNQMAAYEEAVTPKLPRIRKKIGLKN</sequence>
<evidence type="ECO:0000313" key="2">
    <source>
        <dbReference type="EMBL" id="WPU63636.1"/>
    </source>
</evidence>
<dbReference type="Proteomes" id="UP001324634">
    <property type="component" value="Chromosome"/>
</dbReference>
<proteinExistence type="predicted"/>
<dbReference type="KEGG" id="psti:SOO65_13150"/>
<reference evidence="2 3" key="1">
    <citation type="submission" date="2023-11" db="EMBL/GenBank/DDBJ databases">
        <title>Peredibacter starrii A3.12.</title>
        <authorList>
            <person name="Mitchell R.J."/>
        </authorList>
    </citation>
    <scope>NUCLEOTIDE SEQUENCE [LARGE SCALE GENOMIC DNA]</scope>
    <source>
        <strain evidence="2 3">A3.12</strain>
    </source>
</reference>
<feature type="domain" description="KilA-N DNA-binding" evidence="1">
    <location>
        <begin position="12"/>
        <end position="98"/>
    </location>
</feature>
<dbReference type="AlphaFoldDB" id="A0AAX4HK58"/>
<dbReference type="Pfam" id="PF10543">
    <property type="entry name" value="ORF6N"/>
    <property type="match status" value="1"/>
</dbReference>
<gene>
    <name evidence="2" type="ORF">SOO65_13150</name>
</gene>